<dbReference type="EMBL" id="AFHQ01000034">
    <property type="protein sequence ID" value="EGK59517.1"/>
    <property type="molecule type" value="Genomic_DNA"/>
</dbReference>
<feature type="signal peptide" evidence="1">
    <location>
        <begin position="1"/>
        <end position="31"/>
    </location>
</feature>
<reference evidence="2 3" key="1">
    <citation type="submission" date="2011-04" db="EMBL/GenBank/DDBJ databases">
        <authorList>
            <person name="Muzny D."/>
            <person name="Qin X."/>
            <person name="Deng J."/>
            <person name="Jiang H."/>
            <person name="Liu Y."/>
            <person name="Qu J."/>
            <person name="Song X.-Z."/>
            <person name="Zhang L."/>
            <person name="Thornton R."/>
            <person name="Coyle M."/>
            <person name="Francisco L."/>
            <person name="Jackson L."/>
            <person name="Javaid M."/>
            <person name="Korchina V."/>
            <person name="Kovar C."/>
            <person name="Mata R."/>
            <person name="Mathew T."/>
            <person name="Ngo R."/>
            <person name="Nguyen L."/>
            <person name="Nguyen N."/>
            <person name="Okwuonu G."/>
            <person name="Ongeri F."/>
            <person name="Pham C."/>
            <person name="Simmons D."/>
            <person name="Wilczek-Boney K."/>
            <person name="Hale W."/>
            <person name="Jakkamsetti A."/>
            <person name="Pham P."/>
            <person name="Ruth R."/>
            <person name="San Lucas F."/>
            <person name="Warren J."/>
            <person name="Zhang J."/>
            <person name="Zhao Z."/>
            <person name="Zhou C."/>
            <person name="Zhu D."/>
            <person name="Lee S."/>
            <person name="Bess C."/>
            <person name="Blankenburg K."/>
            <person name="Forbes L."/>
            <person name="Fu Q."/>
            <person name="Gubbala S."/>
            <person name="Hirani K."/>
            <person name="Jayaseelan J.C."/>
            <person name="Lara F."/>
            <person name="Munidasa M."/>
            <person name="Palculict T."/>
            <person name="Patil S."/>
            <person name="Pu L.-L."/>
            <person name="Saada N."/>
            <person name="Tang L."/>
            <person name="Weissenberger G."/>
            <person name="Zhu Y."/>
            <person name="Hemphill L."/>
            <person name="Shang Y."/>
            <person name="Youmans B."/>
            <person name="Ayvaz T."/>
            <person name="Ross M."/>
            <person name="Santibanez J."/>
            <person name="Aqrawi P."/>
            <person name="Gross S."/>
            <person name="Joshi V."/>
            <person name="Fowler G."/>
            <person name="Nazareth L."/>
            <person name="Reid J."/>
            <person name="Worley K."/>
            <person name="Petrosino J."/>
            <person name="Highlander S."/>
            <person name="Gibbs R."/>
        </authorList>
    </citation>
    <scope>NUCLEOTIDE SEQUENCE [LARGE SCALE GENOMIC DNA]</scope>
    <source>
        <strain evidence="2 3">DSM 2778</strain>
    </source>
</reference>
<dbReference type="RefSeq" id="WP_006306476.1">
    <property type="nucleotide sequence ID" value="NZ_GL892076.1"/>
</dbReference>
<dbReference type="Proteomes" id="UP000004067">
    <property type="component" value="Unassembled WGS sequence"/>
</dbReference>
<keyword evidence="3" id="KW-1185">Reference proteome</keyword>
<protein>
    <submittedName>
        <fullName evidence="2">Uncharacterized protein</fullName>
    </submittedName>
</protein>
<proteinExistence type="predicted"/>
<evidence type="ECO:0000256" key="1">
    <source>
        <dbReference type="SAM" id="SignalP"/>
    </source>
</evidence>
<organism evidence="2 3">
    <name type="scientific">Centipeda periodontii DSM 2778</name>
    <dbReference type="NCBI Taxonomy" id="888060"/>
    <lineage>
        <taxon>Bacteria</taxon>
        <taxon>Bacillati</taxon>
        <taxon>Bacillota</taxon>
        <taxon>Negativicutes</taxon>
        <taxon>Selenomonadales</taxon>
        <taxon>Selenomonadaceae</taxon>
        <taxon>Centipeda</taxon>
    </lineage>
</organism>
<evidence type="ECO:0000313" key="3">
    <source>
        <dbReference type="Proteomes" id="UP000004067"/>
    </source>
</evidence>
<dbReference type="AlphaFoldDB" id="F5RML9"/>
<dbReference type="HOGENOM" id="CLU_1649093_0_0_9"/>
<sequence length="160" mass="17605">MKSLFDVLSRGILLAMLCAVFAVSGMPRAHAQTDEADLRGTYVIEDIAQSAKVASFDYDEGSGTFTVYDIGDPQKMSFAGRNVIEVDGDRYERRSNGLYENSRGSRLPGFIAGALESYRDVGDLLQGGGSVTYIATKPGDGGQYEFALYRKDADLRRWDY</sequence>
<accession>F5RML9</accession>
<dbReference type="STRING" id="888060.HMPREF9081_1505"/>
<keyword evidence="1" id="KW-0732">Signal</keyword>
<evidence type="ECO:0000313" key="2">
    <source>
        <dbReference type="EMBL" id="EGK59517.1"/>
    </source>
</evidence>
<gene>
    <name evidence="2" type="ORF">HMPREF9081_1505</name>
</gene>
<feature type="chain" id="PRO_5003327347" evidence="1">
    <location>
        <begin position="32"/>
        <end position="160"/>
    </location>
</feature>
<name>F5RML9_9FIRM</name>
<comment type="caution">
    <text evidence="2">The sequence shown here is derived from an EMBL/GenBank/DDBJ whole genome shotgun (WGS) entry which is preliminary data.</text>
</comment>